<evidence type="ECO:0008006" key="4">
    <source>
        <dbReference type="Google" id="ProtNLM"/>
    </source>
</evidence>
<evidence type="ECO:0000313" key="3">
    <source>
        <dbReference type="Proteomes" id="UP000824140"/>
    </source>
</evidence>
<dbReference type="EMBL" id="DVJN01000039">
    <property type="protein sequence ID" value="HIS91789.1"/>
    <property type="molecule type" value="Genomic_DNA"/>
</dbReference>
<organism evidence="2 3">
    <name type="scientific">Candidatus Alectryocaccomicrobium excrementavium</name>
    <dbReference type="NCBI Taxonomy" id="2840668"/>
    <lineage>
        <taxon>Bacteria</taxon>
        <taxon>Bacillati</taxon>
        <taxon>Bacillota</taxon>
        <taxon>Clostridia</taxon>
        <taxon>Candidatus Alectryocaccomicrobium</taxon>
    </lineage>
</organism>
<accession>A0A9D1FYJ1</accession>
<protein>
    <recommendedName>
        <fullName evidence="4">SH3b domain-containing protein</fullName>
    </recommendedName>
</protein>
<reference evidence="2" key="2">
    <citation type="journal article" date="2021" name="PeerJ">
        <title>Extensive microbial diversity within the chicken gut microbiome revealed by metagenomics and culture.</title>
        <authorList>
            <person name="Gilroy R."/>
            <person name="Ravi A."/>
            <person name="Getino M."/>
            <person name="Pursley I."/>
            <person name="Horton D.L."/>
            <person name="Alikhan N.F."/>
            <person name="Baker D."/>
            <person name="Gharbi K."/>
            <person name="Hall N."/>
            <person name="Watson M."/>
            <person name="Adriaenssens E.M."/>
            <person name="Foster-Nyarko E."/>
            <person name="Jarju S."/>
            <person name="Secka A."/>
            <person name="Antonio M."/>
            <person name="Oren A."/>
            <person name="Chaudhuri R.R."/>
            <person name="La Ragione R."/>
            <person name="Hildebrand F."/>
            <person name="Pallen M.J."/>
        </authorList>
    </citation>
    <scope>NUCLEOTIDE SEQUENCE</scope>
    <source>
        <strain evidence="2">13766</strain>
    </source>
</reference>
<feature type="compositionally biased region" description="Basic and acidic residues" evidence="1">
    <location>
        <begin position="110"/>
        <end position="119"/>
    </location>
</feature>
<evidence type="ECO:0000313" key="2">
    <source>
        <dbReference type="EMBL" id="HIS91789.1"/>
    </source>
</evidence>
<reference evidence="2" key="1">
    <citation type="submission" date="2020-10" db="EMBL/GenBank/DDBJ databases">
        <authorList>
            <person name="Gilroy R."/>
        </authorList>
    </citation>
    <scope>NUCLEOTIDE SEQUENCE</scope>
    <source>
        <strain evidence="2">13766</strain>
    </source>
</reference>
<proteinExistence type="predicted"/>
<name>A0A9D1FYJ1_9FIRM</name>
<comment type="caution">
    <text evidence="2">The sequence shown here is derived from an EMBL/GenBank/DDBJ whole genome shotgun (WGS) entry which is preliminary data.</text>
</comment>
<gene>
    <name evidence="2" type="ORF">IAA84_02100</name>
</gene>
<dbReference type="AlphaFoldDB" id="A0A9D1FYJ1"/>
<dbReference type="Proteomes" id="UP000824140">
    <property type="component" value="Unassembled WGS sequence"/>
</dbReference>
<dbReference type="Gene3D" id="2.30.30.40">
    <property type="entry name" value="SH3 Domains"/>
    <property type="match status" value="1"/>
</dbReference>
<evidence type="ECO:0000256" key="1">
    <source>
        <dbReference type="SAM" id="MobiDB-lite"/>
    </source>
</evidence>
<feature type="region of interest" description="Disordered" evidence="1">
    <location>
        <begin position="102"/>
        <end position="129"/>
    </location>
</feature>
<sequence>MRAKTDMFGKLAVVMTIAMALGLLAPGALAELERLILKENGLVYFENGGIAGKTEAYDAYIQEFLSQEDPNGLPRAADSTFYRPVTIRDGVVYDQNGNAAGILSGSASQPEKEPSEPQKRPSSPADPIPAEVYTASTTVYGQASASGTGLATLEKGTRLNILNSHGEWVKISCEGNEGFVQVEDLALLERMVGRVQEDAFVRDAATGKSVQLPAGTIVFVAGKTENDFRVENLSGTATGWIAKDALAQVDYPTIPVQLTQDAALYPAGGETSALQQIQLQGAVFYVVGEKDGMLVVEDETRAQQFRVKKTHALAITCRAD</sequence>